<evidence type="ECO:0000259" key="8">
    <source>
        <dbReference type="Pfam" id="PF03007"/>
    </source>
</evidence>
<dbReference type="InterPro" id="IPR045034">
    <property type="entry name" value="O-acyltransferase_WSD1-like"/>
</dbReference>
<accession>A0AAD9QW38</accession>
<evidence type="ECO:0000313" key="10">
    <source>
        <dbReference type="EMBL" id="KAK2568195.1"/>
    </source>
</evidence>
<sequence>MMVLGEQYLNALDSLWIPHRQDLFLINAVYCFENEDSFDERVSRFRQVFWDRLVNAKKANGELLYPRFRCLIRPGLFQYFFREDQSFKIENHVFGWEGEVPRSKEELQAIVSKLNTEPFPEARSPWSFVCIPTNFGNNDVILLLRISHTLGDGVSMIKLLTYRLPDQVVPQKDIQNYSTTRKTLHLAKAMFIAPLYLLKWFLRPADQSILHGAEVSGLKKFTWNESFDLQSIRDIKSAAGSTVNDILMSCFTMALRKYFQRKGIDNPKDLTACVAVDIRAPTKELSCDNQFTFIFPKMATATKDIIKQVNETQARMGYSKASGESLVTASFLSLGQELLPHFLTSKVNAFLSDKATCVFSNVPGPQHMLSMRGSPLKYMIFFPPLKEHLGFGLSIFSYAGRIIVGVQSDVSVLPDPEMVLEEFGNAVKEMTAKYIGHGNGSGATSHS</sequence>
<evidence type="ECO:0000256" key="5">
    <source>
        <dbReference type="ARBA" id="ARBA00024360"/>
    </source>
</evidence>
<dbReference type="PANTHER" id="PTHR31650:SF1">
    <property type="entry name" value="WAX ESTER SYNTHASE_DIACYLGLYCEROL ACYLTRANSFERASE 4-RELATED"/>
    <property type="match status" value="1"/>
</dbReference>
<evidence type="ECO:0000256" key="6">
    <source>
        <dbReference type="ARBA" id="ARBA00047604"/>
    </source>
</evidence>
<keyword evidence="4" id="KW-0012">Acyltransferase</keyword>
<dbReference type="InterPro" id="IPR004255">
    <property type="entry name" value="O-acyltransferase_WSD1_N"/>
</dbReference>
<evidence type="ECO:0000256" key="2">
    <source>
        <dbReference type="ARBA" id="ARBA00005189"/>
    </source>
</evidence>
<dbReference type="InterPro" id="IPR009721">
    <property type="entry name" value="O-acyltransferase_WSD1_C"/>
</dbReference>
<comment type="caution">
    <text evidence="10">The sequence shown here is derived from an EMBL/GenBank/DDBJ whole genome shotgun (WGS) entry which is preliminary data.</text>
</comment>
<feature type="domain" description="O-acyltransferase WSD1 C-terminal" evidence="9">
    <location>
        <begin position="289"/>
        <end position="430"/>
    </location>
</feature>
<evidence type="ECO:0000259" key="9">
    <source>
        <dbReference type="Pfam" id="PF06974"/>
    </source>
</evidence>
<comment type="pathway">
    <text evidence="2">Lipid metabolism.</text>
</comment>
<dbReference type="Pfam" id="PF06974">
    <property type="entry name" value="WS_DGAT_C"/>
    <property type="match status" value="1"/>
</dbReference>
<evidence type="ECO:0000313" key="11">
    <source>
        <dbReference type="Proteomes" id="UP001249851"/>
    </source>
</evidence>
<dbReference type="GO" id="GO:0004144">
    <property type="term" value="F:diacylglycerol O-acyltransferase activity"/>
    <property type="evidence" value="ECO:0007669"/>
    <property type="project" value="UniProtKB-EC"/>
</dbReference>
<evidence type="ECO:0000256" key="4">
    <source>
        <dbReference type="ARBA" id="ARBA00023315"/>
    </source>
</evidence>
<keyword evidence="3" id="KW-0808">Transferase</keyword>
<dbReference type="GO" id="GO:0019432">
    <property type="term" value="P:triglyceride biosynthetic process"/>
    <property type="evidence" value="ECO:0007669"/>
    <property type="project" value="TreeGrafter"/>
</dbReference>
<dbReference type="Pfam" id="PF03007">
    <property type="entry name" value="WS_DGAT_cat"/>
    <property type="match status" value="1"/>
</dbReference>
<comment type="catalytic activity">
    <reaction evidence="6">
        <text>a long chain fatty alcohol + a fatty acyl-CoA = a long-chain alcohol wax ester + CoA</text>
        <dbReference type="Rhea" id="RHEA:38443"/>
        <dbReference type="ChEBI" id="CHEBI:17135"/>
        <dbReference type="ChEBI" id="CHEBI:57287"/>
        <dbReference type="ChEBI" id="CHEBI:77636"/>
        <dbReference type="ChEBI" id="CHEBI:235323"/>
        <dbReference type="EC" id="2.3.1.75"/>
    </reaction>
</comment>
<reference evidence="10" key="1">
    <citation type="journal article" date="2023" name="G3 (Bethesda)">
        <title>Whole genome assembly and annotation of the endangered Caribbean coral Acropora cervicornis.</title>
        <authorList>
            <person name="Selwyn J.D."/>
            <person name="Vollmer S.V."/>
        </authorList>
    </citation>
    <scope>NUCLEOTIDE SEQUENCE</scope>
    <source>
        <strain evidence="10">K2</strain>
    </source>
</reference>
<name>A0AAD9QW38_ACRCE</name>
<organism evidence="10 11">
    <name type="scientific">Acropora cervicornis</name>
    <name type="common">Staghorn coral</name>
    <dbReference type="NCBI Taxonomy" id="6130"/>
    <lineage>
        <taxon>Eukaryota</taxon>
        <taxon>Metazoa</taxon>
        <taxon>Cnidaria</taxon>
        <taxon>Anthozoa</taxon>
        <taxon>Hexacorallia</taxon>
        <taxon>Scleractinia</taxon>
        <taxon>Astrocoeniina</taxon>
        <taxon>Acroporidae</taxon>
        <taxon>Acropora</taxon>
    </lineage>
</organism>
<proteinExistence type="inferred from homology"/>
<evidence type="ECO:0000256" key="3">
    <source>
        <dbReference type="ARBA" id="ARBA00022679"/>
    </source>
</evidence>
<dbReference type="PANTHER" id="PTHR31650">
    <property type="entry name" value="O-ACYLTRANSFERASE (WSD1-LIKE) FAMILY PROTEIN"/>
    <property type="match status" value="1"/>
</dbReference>
<dbReference type="EMBL" id="JARQWQ010000012">
    <property type="protein sequence ID" value="KAK2568195.1"/>
    <property type="molecule type" value="Genomic_DNA"/>
</dbReference>
<dbReference type="GO" id="GO:0047196">
    <property type="term" value="F:long-chain-alcohol O-fatty-acyltransferase activity"/>
    <property type="evidence" value="ECO:0007669"/>
    <property type="project" value="UniProtKB-EC"/>
</dbReference>
<dbReference type="AlphaFoldDB" id="A0AAD9QW38"/>
<dbReference type="GO" id="GO:0005886">
    <property type="term" value="C:plasma membrane"/>
    <property type="evidence" value="ECO:0007669"/>
    <property type="project" value="TreeGrafter"/>
</dbReference>
<evidence type="ECO:0000256" key="1">
    <source>
        <dbReference type="ARBA" id="ARBA00004771"/>
    </source>
</evidence>
<gene>
    <name evidence="10" type="ORF">P5673_007188</name>
</gene>
<comment type="similarity">
    <text evidence="5">In the N-terminal section; belongs to the long-chain O-acyltransferase family.</text>
</comment>
<keyword evidence="11" id="KW-1185">Reference proteome</keyword>
<comment type="catalytic activity">
    <reaction evidence="7">
        <text>an acyl-CoA + a 1,2-diacyl-sn-glycerol = a triacyl-sn-glycerol + CoA</text>
        <dbReference type="Rhea" id="RHEA:10868"/>
        <dbReference type="ChEBI" id="CHEBI:17815"/>
        <dbReference type="ChEBI" id="CHEBI:57287"/>
        <dbReference type="ChEBI" id="CHEBI:58342"/>
        <dbReference type="ChEBI" id="CHEBI:64615"/>
        <dbReference type="EC" id="2.3.1.20"/>
    </reaction>
</comment>
<protein>
    <submittedName>
        <fullName evidence="10">Diacylglycerol O-acyltransferase</fullName>
    </submittedName>
</protein>
<dbReference type="Proteomes" id="UP001249851">
    <property type="component" value="Unassembled WGS sequence"/>
</dbReference>
<evidence type="ECO:0000256" key="7">
    <source>
        <dbReference type="ARBA" id="ARBA00048109"/>
    </source>
</evidence>
<feature type="domain" description="O-acyltransferase WSD1-like N-terminal" evidence="8">
    <location>
        <begin position="49"/>
        <end position="169"/>
    </location>
</feature>
<reference evidence="10" key="2">
    <citation type="journal article" date="2023" name="Science">
        <title>Genomic signatures of disease resistance in endangered staghorn corals.</title>
        <authorList>
            <person name="Vollmer S.V."/>
            <person name="Selwyn J.D."/>
            <person name="Despard B.A."/>
            <person name="Roesel C.L."/>
        </authorList>
    </citation>
    <scope>NUCLEOTIDE SEQUENCE</scope>
    <source>
        <strain evidence="10">K2</strain>
    </source>
</reference>
<comment type="pathway">
    <text evidence="1">Glycerolipid metabolism; triacylglycerol biosynthesis.</text>
</comment>